<dbReference type="PROSITE" id="PS51277">
    <property type="entry name" value="BURP"/>
    <property type="match status" value="1"/>
</dbReference>
<dbReference type="PANTHER" id="PTHR31236:SF45">
    <property type="entry name" value="BURP DOMAIN-CONTAINING PROTEIN"/>
    <property type="match status" value="1"/>
</dbReference>
<reference evidence="2 3" key="1">
    <citation type="journal article" date="2021" name="Commun. Biol.">
        <title>The genome of Shorea leprosula (Dipterocarpaceae) highlights the ecological relevance of drought in aseasonal tropical rainforests.</title>
        <authorList>
            <person name="Ng K.K.S."/>
            <person name="Kobayashi M.J."/>
            <person name="Fawcett J.A."/>
            <person name="Hatakeyama M."/>
            <person name="Paape T."/>
            <person name="Ng C.H."/>
            <person name="Ang C.C."/>
            <person name="Tnah L.H."/>
            <person name="Lee C.T."/>
            <person name="Nishiyama T."/>
            <person name="Sese J."/>
            <person name="O'Brien M.J."/>
            <person name="Copetti D."/>
            <person name="Mohd Noor M.I."/>
            <person name="Ong R.C."/>
            <person name="Putra M."/>
            <person name="Sireger I.Z."/>
            <person name="Indrioko S."/>
            <person name="Kosugi Y."/>
            <person name="Izuno A."/>
            <person name="Isagi Y."/>
            <person name="Lee S.L."/>
            <person name="Shimizu K.K."/>
        </authorList>
    </citation>
    <scope>NUCLEOTIDE SEQUENCE [LARGE SCALE GENOMIC DNA]</scope>
    <source>
        <strain evidence="2">214</strain>
    </source>
</reference>
<organism evidence="2 3">
    <name type="scientific">Rubroshorea leprosula</name>
    <dbReference type="NCBI Taxonomy" id="152421"/>
    <lineage>
        <taxon>Eukaryota</taxon>
        <taxon>Viridiplantae</taxon>
        <taxon>Streptophyta</taxon>
        <taxon>Embryophyta</taxon>
        <taxon>Tracheophyta</taxon>
        <taxon>Spermatophyta</taxon>
        <taxon>Magnoliopsida</taxon>
        <taxon>eudicotyledons</taxon>
        <taxon>Gunneridae</taxon>
        <taxon>Pentapetalae</taxon>
        <taxon>rosids</taxon>
        <taxon>malvids</taxon>
        <taxon>Malvales</taxon>
        <taxon>Dipterocarpaceae</taxon>
        <taxon>Rubroshorea</taxon>
    </lineage>
</organism>
<dbReference type="EMBL" id="BPVZ01000007">
    <property type="protein sequence ID" value="GKU93534.1"/>
    <property type="molecule type" value="Genomic_DNA"/>
</dbReference>
<keyword evidence="3" id="KW-1185">Reference proteome</keyword>
<dbReference type="PANTHER" id="PTHR31236">
    <property type="entry name" value="BURP DOMAIN PROTEIN USPL1-LIKE"/>
    <property type="match status" value="1"/>
</dbReference>
<dbReference type="SMART" id="SM01045">
    <property type="entry name" value="BURP"/>
    <property type="match status" value="1"/>
</dbReference>
<dbReference type="InterPro" id="IPR044816">
    <property type="entry name" value="BURP"/>
</dbReference>
<evidence type="ECO:0000313" key="3">
    <source>
        <dbReference type="Proteomes" id="UP001054252"/>
    </source>
</evidence>
<name>A0AAV5I874_9ROSI</name>
<evidence type="ECO:0000259" key="1">
    <source>
        <dbReference type="PROSITE" id="PS51277"/>
    </source>
</evidence>
<gene>
    <name evidence="2" type="ORF">SLEP1_g7124</name>
</gene>
<accession>A0AAV5I874</accession>
<feature type="domain" description="BURP" evidence="1">
    <location>
        <begin position="1"/>
        <end position="121"/>
    </location>
</feature>
<dbReference type="AlphaFoldDB" id="A0AAV5I874"/>
<proteinExistence type="predicted"/>
<dbReference type="Pfam" id="PF03181">
    <property type="entry name" value="BURP"/>
    <property type="match status" value="1"/>
</dbReference>
<comment type="caution">
    <text evidence="2">The sequence shown here is derived from an EMBL/GenBank/DDBJ whole genome shotgun (WGS) entry which is preliminary data.</text>
</comment>
<dbReference type="InterPro" id="IPR004873">
    <property type="entry name" value="BURP_dom"/>
</dbReference>
<dbReference type="Proteomes" id="UP001054252">
    <property type="component" value="Unassembled WGS sequence"/>
</dbReference>
<protein>
    <recommendedName>
        <fullName evidence="1">BURP domain-containing protein</fullName>
    </recommendedName>
</protein>
<evidence type="ECO:0000313" key="2">
    <source>
        <dbReference type="EMBL" id="GKU93534.1"/>
    </source>
</evidence>
<sequence>MLKFVVSFLGHDAKVYSSQKEDSTTTLKIFAREAVANDVLVCHKMNYLYAVYLCHSAKETIAYRLQLIGPKLEKVTQIVVYHCNTSSWNTMHIAFELLHVQKGEASVCHSTPIDILVWGFGLV</sequence>